<keyword evidence="1" id="KW-1133">Transmembrane helix</keyword>
<dbReference type="GO" id="GO:0006629">
    <property type="term" value="P:lipid metabolic process"/>
    <property type="evidence" value="ECO:0007669"/>
    <property type="project" value="InterPro"/>
</dbReference>
<keyword evidence="1" id="KW-0472">Membrane</keyword>
<dbReference type="GO" id="GO:0008081">
    <property type="term" value="F:phosphoric diester hydrolase activity"/>
    <property type="evidence" value="ECO:0007669"/>
    <property type="project" value="InterPro"/>
</dbReference>
<organism evidence="2">
    <name type="scientific">viral metagenome</name>
    <dbReference type="NCBI Taxonomy" id="1070528"/>
    <lineage>
        <taxon>unclassified sequences</taxon>
        <taxon>metagenomes</taxon>
        <taxon>organismal metagenomes</taxon>
    </lineage>
</organism>
<feature type="transmembrane region" description="Helical" evidence="1">
    <location>
        <begin position="16"/>
        <end position="33"/>
    </location>
</feature>
<evidence type="ECO:0000313" key="2">
    <source>
        <dbReference type="EMBL" id="QHU05773.1"/>
    </source>
</evidence>
<dbReference type="AlphaFoldDB" id="A0A6C0JK61"/>
<dbReference type="Gene3D" id="3.20.20.190">
    <property type="entry name" value="Phosphatidylinositol (PI) phosphodiesterase"/>
    <property type="match status" value="1"/>
</dbReference>
<keyword evidence="1" id="KW-0812">Transmembrane</keyword>
<evidence type="ECO:0008006" key="3">
    <source>
        <dbReference type="Google" id="ProtNLM"/>
    </source>
</evidence>
<dbReference type="SUPFAM" id="SSF51695">
    <property type="entry name" value="PLC-like phosphodiesterases"/>
    <property type="match status" value="1"/>
</dbReference>
<sequence>MNNDYKDFFNVNSQNLIMSIVIIIIIIIILVYSSNQTTLQTKNCEKIKTTFMKDYLPATSVLAFPNRTRMTDVYIKTAYNCCCSGKFKNDYVDICALQNCARYGVRALDFQVFKLNGKPIIAASTVNEIKYKEIYNYLYFNDTMLEVYNSFITNTTLTNSTEPLFLIFRVYSKAKDTYDQMFTSLNNIFGSGQQSGNSNMIYITSDLPNTKIKTLMNKVIILVEYSCIGKSYETECETSFKNSSLSKITSLNLNGLSGKVYRESEILLNKNSLNDFTVWFTQHSSELNIIYPNTQTNSHNYDFTLSGLNTGTSFIGLNFQTNDTNLTRLNTADVVDTNGKVTIVKGLGNKAFKLKPLVVGVTNDTSELITDFKNNVNSGNNILKRLANINMTPPSII</sequence>
<evidence type="ECO:0000256" key="1">
    <source>
        <dbReference type="SAM" id="Phobius"/>
    </source>
</evidence>
<name>A0A6C0JK61_9ZZZZ</name>
<dbReference type="EMBL" id="MN740419">
    <property type="protein sequence ID" value="QHU05773.1"/>
    <property type="molecule type" value="Genomic_DNA"/>
</dbReference>
<reference evidence="2" key="1">
    <citation type="journal article" date="2020" name="Nature">
        <title>Giant virus diversity and host interactions through global metagenomics.</title>
        <authorList>
            <person name="Schulz F."/>
            <person name="Roux S."/>
            <person name="Paez-Espino D."/>
            <person name="Jungbluth S."/>
            <person name="Walsh D.A."/>
            <person name="Denef V.J."/>
            <person name="McMahon K.D."/>
            <person name="Konstantinidis K.T."/>
            <person name="Eloe-Fadrosh E.A."/>
            <person name="Kyrpides N.C."/>
            <person name="Woyke T."/>
        </authorList>
    </citation>
    <scope>NUCLEOTIDE SEQUENCE</scope>
    <source>
        <strain evidence="2">GVMAG-M-3300027736-24</strain>
    </source>
</reference>
<proteinExistence type="predicted"/>
<protein>
    <recommendedName>
        <fullName evidence="3">PI-PLC Y-box domain-containing protein</fullName>
    </recommendedName>
</protein>
<accession>A0A6C0JK61</accession>
<dbReference type="InterPro" id="IPR017946">
    <property type="entry name" value="PLC-like_Pdiesterase_TIM-brl"/>
</dbReference>